<accession>A0A2X2K1T0</accession>
<proteinExistence type="inferred from homology"/>
<evidence type="ECO:0000259" key="2">
    <source>
        <dbReference type="Pfam" id="PF01262"/>
    </source>
</evidence>
<evidence type="ECO:0000313" key="4">
    <source>
        <dbReference type="Proteomes" id="UP000249913"/>
    </source>
</evidence>
<dbReference type="Pfam" id="PF01262">
    <property type="entry name" value="AlaDh_PNT_C"/>
    <property type="match status" value="1"/>
</dbReference>
<organism evidence="3 4">
    <name type="scientific">Staphylococcus aureus</name>
    <dbReference type="NCBI Taxonomy" id="1280"/>
    <lineage>
        <taxon>Bacteria</taxon>
        <taxon>Bacillati</taxon>
        <taxon>Bacillota</taxon>
        <taxon>Bacilli</taxon>
        <taxon>Bacillales</taxon>
        <taxon>Staphylococcaceae</taxon>
        <taxon>Staphylococcus</taxon>
    </lineage>
</organism>
<dbReference type="GO" id="GO:0000286">
    <property type="term" value="F:alanine dehydrogenase activity"/>
    <property type="evidence" value="ECO:0007669"/>
    <property type="project" value="UniProtKB-EC"/>
</dbReference>
<dbReference type="InterPro" id="IPR008143">
    <property type="entry name" value="Ala_DH/PNT_CS2"/>
</dbReference>
<dbReference type="AlphaFoldDB" id="A0A2X2K1T0"/>
<dbReference type="Proteomes" id="UP000249913">
    <property type="component" value="Unassembled WGS sequence"/>
</dbReference>
<dbReference type="EC" id="1.4.1.1" evidence="3"/>
<evidence type="ECO:0000256" key="1">
    <source>
        <dbReference type="ARBA" id="ARBA00005689"/>
    </source>
</evidence>
<dbReference type="PANTHER" id="PTHR42795:SF1">
    <property type="entry name" value="ALANINE DEHYDROGENASE"/>
    <property type="match status" value="1"/>
</dbReference>
<reference evidence="3 4" key="1">
    <citation type="submission" date="2018-06" db="EMBL/GenBank/DDBJ databases">
        <authorList>
            <consortium name="Pathogen Informatics"/>
            <person name="Doyle S."/>
        </authorList>
    </citation>
    <scope>NUCLEOTIDE SEQUENCE [LARGE SCALE GENOMIC DNA]</scope>
    <source>
        <strain evidence="3 4">NCTC7878</strain>
    </source>
</reference>
<protein>
    <submittedName>
        <fullName evidence="3">Alanine dehydrogenase</fullName>
        <ecNumber evidence="3">1.4.1.1</ecNumber>
    </submittedName>
</protein>
<dbReference type="GO" id="GO:0005886">
    <property type="term" value="C:plasma membrane"/>
    <property type="evidence" value="ECO:0007669"/>
    <property type="project" value="TreeGrafter"/>
</dbReference>
<keyword evidence="3" id="KW-0560">Oxidoreductase</keyword>
<comment type="similarity">
    <text evidence="1">Belongs to the AlaDH/PNT family.</text>
</comment>
<name>A0A2X2K1T0_STAAU</name>
<dbReference type="EMBL" id="UAUX01000007">
    <property type="protein sequence ID" value="SPZ98213.1"/>
    <property type="molecule type" value="Genomic_DNA"/>
</dbReference>
<gene>
    <name evidence="3" type="primary">ald1_2</name>
    <name evidence="3" type="ORF">NCTC7878_01605</name>
</gene>
<dbReference type="PROSITE" id="PS00837">
    <property type="entry name" value="ALADH_PNT_2"/>
    <property type="match status" value="1"/>
</dbReference>
<dbReference type="Gene3D" id="3.40.50.720">
    <property type="entry name" value="NAD(P)-binding Rossmann-like Domain"/>
    <property type="match status" value="1"/>
</dbReference>
<feature type="domain" description="Alanine dehydrogenase/pyridine nucleotide transhydrogenase NAD(H)-binding" evidence="2">
    <location>
        <begin position="1"/>
        <end position="83"/>
    </location>
</feature>
<evidence type="ECO:0000313" key="3">
    <source>
        <dbReference type="EMBL" id="SPZ98213.1"/>
    </source>
</evidence>
<dbReference type="InterPro" id="IPR007698">
    <property type="entry name" value="AlaDH/PNT_NAD(H)-bd"/>
</dbReference>
<dbReference type="SUPFAM" id="SSF51735">
    <property type="entry name" value="NAD(P)-binding Rossmann-fold domains"/>
    <property type="match status" value="1"/>
</dbReference>
<sequence>MGAYYSEAQHGGQGTLVTGVHENVDIPGSTYVIFGGGVAATNAANVALGLNAKVIIIELNDDRIKYLEDMYAEKDVTVSNQHQKFSRTN</sequence>
<dbReference type="PANTHER" id="PTHR42795">
    <property type="entry name" value="ALANINE DEHYDROGENASE"/>
    <property type="match status" value="1"/>
</dbReference>
<dbReference type="InterPro" id="IPR036291">
    <property type="entry name" value="NAD(P)-bd_dom_sf"/>
</dbReference>
<dbReference type="GO" id="GO:0006524">
    <property type="term" value="P:alanine catabolic process"/>
    <property type="evidence" value="ECO:0007669"/>
    <property type="project" value="TreeGrafter"/>
</dbReference>